<evidence type="ECO:0000256" key="3">
    <source>
        <dbReference type="ARBA" id="ARBA00012027"/>
    </source>
</evidence>
<dbReference type="EC" id="3.1.4.4" evidence="3"/>
<dbReference type="EMBL" id="CP048209">
    <property type="protein sequence ID" value="QHT62147.1"/>
    <property type="molecule type" value="Genomic_DNA"/>
</dbReference>
<dbReference type="InterPro" id="IPR008613">
    <property type="entry name" value="Excalibur_Ca-bd_domain"/>
</dbReference>
<evidence type="ECO:0000256" key="4">
    <source>
        <dbReference type="ARBA" id="ARBA00022801"/>
    </source>
</evidence>
<dbReference type="PANTHER" id="PTHR43856">
    <property type="entry name" value="CARDIOLIPIN HYDROLASE"/>
    <property type="match status" value="1"/>
</dbReference>
<dbReference type="GO" id="GO:0016891">
    <property type="term" value="F:RNA endonuclease activity producing 5'-phosphomonoesters, hydrolytic mechanism"/>
    <property type="evidence" value="ECO:0007669"/>
    <property type="project" value="TreeGrafter"/>
</dbReference>
<dbReference type="Proteomes" id="UP000476064">
    <property type="component" value="Chromosome"/>
</dbReference>
<keyword evidence="5" id="KW-0442">Lipid degradation</keyword>
<feature type="domain" description="PLD phosphodiesterase" evidence="9">
    <location>
        <begin position="122"/>
        <end position="149"/>
    </location>
</feature>
<dbReference type="CDD" id="cd09170">
    <property type="entry name" value="PLDc_Nuc"/>
    <property type="match status" value="1"/>
</dbReference>
<evidence type="ECO:0000256" key="5">
    <source>
        <dbReference type="ARBA" id="ARBA00022963"/>
    </source>
</evidence>
<keyword evidence="8" id="KW-0732">Signal</keyword>
<dbReference type="PROSITE" id="PS51257">
    <property type="entry name" value="PROKAR_LIPOPROTEIN"/>
    <property type="match status" value="1"/>
</dbReference>
<gene>
    <name evidence="10" type="ORF">GXP70_20625</name>
</gene>
<dbReference type="InterPro" id="IPR025202">
    <property type="entry name" value="PLD-like_dom"/>
</dbReference>
<proteinExistence type="inferred from homology"/>
<evidence type="ECO:0000259" key="9">
    <source>
        <dbReference type="PROSITE" id="PS50035"/>
    </source>
</evidence>
<feature type="region of interest" description="Disordered" evidence="7">
    <location>
        <begin position="187"/>
        <end position="279"/>
    </location>
</feature>
<organism evidence="10 11">
    <name type="scientific">Paenibacillus lycopersici</name>
    <dbReference type="NCBI Taxonomy" id="2704462"/>
    <lineage>
        <taxon>Bacteria</taxon>
        <taxon>Bacillati</taxon>
        <taxon>Bacillota</taxon>
        <taxon>Bacilli</taxon>
        <taxon>Bacillales</taxon>
        <taxon>Paenibacillaceae</taxon>
        <taxon>Paenibacillus</taxon>
    </lineage>
</organism>
<dbReference type="Gene3D" id="3.30.870.10">
    <property type="entry name" value="Endonuclease Chain A"/>
    <property type="match status" value="1"/>
</dbReference>
<feature type="compositionally biased region" description="Basic and acidic residues" evidence="7">
    <location>
        <begin position="268"/>
        <end position="279"/>
    </location>
</feature>
<evidence type="ECO:0000256" key="8">
    <source>
        <dbReference type="SAM" id="SignalP"/>
    </source>
</evidence>
<dbReference type="Pfam" id="PF13091">
    <property type="entry name" value="PLDc_2"/>
    <property type="match status" value="1"/>
</dbReference>
<reference evidence="10 11" key="1">
    <citation type="submission" date="2020-01" db="EMBL/GenBank/DDBJ databases">
        <title>Paenibacillus sp. nov., isolated from tomato rhizosphere.</title>
        <authorList>
            <person name="Weon H.-Y."/>
            <person name="Lee S.A."/>
        </authorList>
    </citation>
    <scope>NUCLEOTIDE SEQUENCE [LARGE SCALE GENOMIC DNA]</scope>
    <source>
        <strain evidence="10 11">12200R-189</strain>
    </source>
</reference>
<dbReference type="GO" id="GO:0006793">
    <property type="term" value="P:phosphorus metabolic process"/>
    <property type="evidence" value="ECO:0007669"/>
    <property type="project" value="UniProtKB-ARBA"/>
</dbReference>
<dbReference type="RefSeq" id="WP_162358581.1">
    <property type="nucleotide sequence ID" value="NZ_CP048209.1"/>
</dbReference>
<protein>
    <recommendedName>
        <fullName evidence="3">phospholipase D</fullName>
        <ecNumber evidence="3">3.1.4.4</ecNumber>
    </recommendedName>
</protein>
<dbReference type="InterPro" id="IPR001736">
    <property type="entry name" value="PLipase_D/transphosphatidylase"/>
</dbReference>
<evidence type="ECO:0000256" key="2">
    <source>
        <dbReference type="ARBA" id="ARBA00008664"/>
    </source>
</evidence>
<dbReference type="SMART" id="SM00894">
    <property type="entry name" value="Excalibur"/>
    <property type="match status" value="1"/>
</dbReference>
<dbReference type="AlphaFoldDB" id="A0A6C0FZT6"/>
<dbReference type="Pfam" id="PF05901">
    <property type="entry name" value="Excalibur"/>
    <property type="match status" value="1"/>
</dbReference>
<feature type="compositionally biased region" description="Low complexity" evidence="7">
    <location>
        <begin position="201"/>
        <end position="210"/>
    </location>
</feature>
<keyword evidence="4" id="KW-0378">Hydrolase</keyword>
<keyword evidence="11" id="KW-1185">Reference proteome</keyword>
<evidence type="ECO:0000313" key="10">
    <source>
        <dbReference type="EMBL" id="QHT62147.1"/>
    </source>
</evidence>
<sequence>MKRIPFVLAAVLSIFVAGCSIYASPTASAPEAEGISAEWAFTQAGQKPDRLLIGVIDGASSTLDIAIYSLTKPDIVDAIKRAKKRGVEVRIITDRIQSGGKSQQEALKLLGSAGIPMKRNTHSGLMHLKMTIADGKTATTGSFNYSKSASTDNDEVLMVLRNEDVARSFERQFQAMWEDTSGFTAISPKIADGSADEDAGAESAPDAASETDADTNNATNSDINADTNAEAGTSASVGSGTAFRSCAEAKAAGKTPLRKGDPGYSAKLDGDKDGIACEK</sequence>
<name>A0A6C0FZT6_9BACL</name>
<evidence type="ECO:0000256" key="1">
    <source>
        <dbReference type="ARBA" id="ARBA00000798"/>
    </source>
</evidence>
<dbReference type="KEGG" id="plyc:GXP70_20625"/>
<dbReference type="InterPro" id="IPR051406">
    <property type="entry name" value="PLD_domain"/>
</dbReference>
<dbReference type="GO" id="GO:0016042">
    <property type="term" value="P:lipid catabolic process"/>
    <property type="evidence" value="ECO:0007669"/>
    <property type="project" value="UniProtKB-KW"/>
</dbReference>
<feature type="signal peptide" evidence="8">
    <location>
        <begin position="1"/>
        <end position="23"/>
    </location>
</feature>
<feature type="compositionally biased region" description="Polar residues" evidence="7">
    <location>
        <begin position="214"/>
        <end position="239"/>
    </location>
</feature>
<feature type="chain" id="PRO_5025504425" description="phospholipase D" evidence="8">
    <location>
        <begin position="24"/>
        <end position="279"/>
    </location>
</feature>
<dbReference type="GO" id="GO:0004630">
    <property type="term" value="F:phospholipase D activity"/>
    <property type="evidence" value="ECO:0007669"/>
    <property type="project" value="UniProtKB-EC"/>
</dbReference>
<comment type="catalytic activity">
    <reaction evidence="1">
        <text>a 1,2-diacyl-sn-glycero-3-phosphocholine + H2O = a 1,2-diacyl-sn-glycero-3-phosphate + choline + H(+)</text>
        <dbReference type="Rhea" id="RHEA:14445"/>
        <dbReference type="ChEBI" id="CHEBI:15354"/>
        <dbReference type="ChEBI" id="CHEBI:15377"/>
        <dbReference type="ChEBI" id="CHEBI:15378"/>
        <dbReference type="ChEBI" id="CHEBI:57643"/>
        <dbReference type="ChEBI" id="CHEBI:58608"/>
        <dbReference type="EC" id="3.1.4.4"/>
    </reaction>
</comment>
<evidence type="ECO:0000313" key="11">
    <source>
        <dbReference type="Proteomes" id="UP000476064"/>
    </source>
</evidence>
<evidence type="ECO:0000256" key="6">
    <source>
        <dbReference type="ARBA" id="ARBA00023098"/>
    </source>
</evidence>
<dbReference type="SUPFAM" id="SSF56024">
    <property type="entry name" value="Phospholipase D/nuclease"/>
    <property type="match status" value="1"/>
</dbReference>
<comment type="similarity">
    <text evidence="2">Belongs to the phospholipase D family.</text>
</comment>
<keyword evidence="6" id="KW-0443">Lipid metabolism</keyword>
<evidence type="ECO:0000256" key="7">
    <source>
        <dbReference type="SAM" id="MobiDB-lite"/>
    </source>
</evidence>
<dbReference type="PANTHER" id="PTHR43856:SF1">
    <property type="entry name" value="MITOCHONDRIAL CARDIOLIPIN HYDROLASE"/>
    <property type="match status" value="1"/>
</dbReference>
<accession>A0A6C0FZT6</accession>
<dbReference type="PROSITE" id="PS50035">
    <property type="entry name" value="PLD"/>
    <property type="match status" value="1"/>
</dbReference>